<organism evidence="8 9">
    <name type="scientific">Dyadobacter helix</name>
    <dbReference type="NCBI Taxonomy" id="2822344"/>
    <lineage>
        <taxon>Bacteria</taxon>
        <taxon>Pseudomonadati</taxon>
        <taxon>Bacteroidota</taxon>
        <taxon>Cytophagia</taxon>
        <taxon>Cytophagales</taxon>
        <taxon>Spirosomataceae</taxon>
        <taxon>Dyadobacter</taxon>
    </lineage>
</organism>
<keyword evidence="3 6" id="KW-0812">Transmembrane</keyword>
<name>A0A916JGS4_9BACT</name>
<dbReference type="InterPro" id="IPR015414">
    <property type="entry name" value="TMEM64"/>
</dbReference>
<protein>
    <recommendedName>
        <fullName evidence="6">TVP38/TMEM64 family membrane protein</fullName>
    </recommendedName>
</protein>
<feature type="transmembrane region" description="Helical" evidence="6">
    <location>
        <begin position="52"/>
        <end position="77"/>
    </location>
</feature>
<evidence type="ECO:0000313" key="9">
    <source>
        <dbReference type="Proteomes" id="UP000680038"/>
    </source>
</evidence>
<feature type="transmembrane region" description="Helical" evidence="6">
    <location>
        <begin position="179"/>
        <end position="196"/>
    </location>
</feature>
<dbReference type="PANTHER" id="PTHR12677">
    <property type="entry name" value="GOLGI APPARATUS MEMBRANE PROTEIN TVP38-RELATED"/>
    <property type="match status" value="1"/>
</dbReference>
<accession>A0A916JGS4</accession>
<keyword evidence="2 6" id="KW-1003">Cell membrane</keyword>
<feature type="transmembrane region" description="Helical" evidence="6">
    <location>
        <begin position="20"/>
        <end position="40"/>
    </location>
</feature>
<comment type="subcellular location">
    <subcellularLocation>
        <location evidence="1 6">Cell membrane</location>
        <topology evidence="1 6">Multi-pass membrane protein</topology>
    </subcellularLocation>
</comment>
<feature type="domain" description="VTT" evidence="7">
    <location>
        <begin position="42"/>
        <end position="159"/>
    </location>
</feature>
<evidence type="ECO:0000256" key="1">
    <source>
        <dbReference type="ARBA" id="ARBA00004651"/>
    </source>
</evidence>
<keyword evidence="4 6" id="KW-1133">Transmembrane helix</keyword>
<sequence length="204" mass="22762">MTTSLLTAWAIGHENMLREWTFPFWVLVTVLLTVTSALALTPPTFLAMVYGYFLGWVALPLLFMLNLGAICIVYFLARFLNPGKTRNYLLAVYPKVGILLKRFRAQELRLIFFAKLSPILPFAVTNLFFAIAGARLKQVLAGGTLGMIPRTILAVWVGYEAQDIRYLLEHPNEGLGSKVLLILLISASTVGMGYFFRSRNAVGN</sequence>
<evidence type="ECO:0000256" key="2">
    <source>
        <dbReference type="ARBA" id="ARBA00022475"/>
    </source>
</evidence>
<dbReference type="Proteomes" id="UP000680038">
    <property type="component" value="Unassembled WGS sequence"/>
</dbReference>
<evidence type="ECO:0000256" key="5">
    <source>
        <dbReference type="ARBA" id="ARBA00023136"/>
    </source>
</evidence>
<comment type="caution">
    <text evidence="8">The sequence shown here is derived from an EMBL/GenBank/DDBJ whole genome shotgun (WGS) entry which is preliminary data.</text>
</comment>
<comment type="caution">
    <text evidence="6">Lacks conserved residue(s) required for the propagation of feature annotation.</text>
</comment>
<comment type="similarity">
    <text evidence="6">Belongs to the TVP38/TMEM64 family.</text>
</comment>
<keyword evidence="9" id="KW-1185">Reference proteome</keyword>
<dbReference type="PANTHER" id="PTHR12677:SF59">
    <property type="entry name" value="GOLGI APPARATUS MEMBRANE PROTEIN TVP38-RELATED"/>
    <property type="match status" value="1"/>
</dbReference>
<gene>
    <name evidence="8" type="ORF">DYBT9275_04479</name>
</gene>
<evidence type="ECO:0000256" key="4">
    <source>
        <dbReference type="ARBA" id="ARBA00022989"/>
    </source>
</evidence>
<feature type="transmembrane region" description="Helical" evidence="6">
    <location>
        <begin position="110"/>
        <end position="132"/>
    </location>
</feature>
<evidence type="ECO:0000256" key="6">
    <source>
        <dbReference type="RuleBase" id="RU366058"/>
    </source>
</evidence>
<dbReference type="InterPro" id="IPR032816">
    <property type="entry name" value="VTT_dom"/>
</dbReference>
<evidence type="ECO:0000256" key="3">
    <source>
        <dbReference type="ARBA" id="ARBA00022692"/>
    </source>
</evidence>
<dbReference type="EMBL" id="CAJRAF010000002">
    <property type="protein sequence ID" value="CAG5009362.1"/>
    <property type="molecule type" value="Genomic_DNA"/>
</dbReference>
<reference evidence="8" key="1">
    <citation type="submission" date="2021-04" db="EMBL/GenBank/DDBJ databases">
        <authorList>
            <person name="Rodrigo-Torres L."/>
            <person name="Arahal R. D."/>
            <person name="Lucena T."/>
        </authorList>
    </citation>
    <scope>NUCLEOTIDE SEQUENCE</scope>
    <source>
        <strain evidence="8">CECT 9275</strain>
    </source>
</reference>
<evidence type="ECO:0000259" key="7">
    <source>
        <dbReference type="Pfam" id="PF09335"/>
    </source>
</evidence>
<dbReference type="AlphaFoldDB" id="A0A916JGS4"/>
<dbReference type="Pfam" id="PF09335">
    <property type="entry name" value="VTT_dom"/>
    <property type="match status" value="1"/>
</dbReference>
<proteinExistence type="inferred from homology"/>
<dbReference type="GO" id="GO:0005886">
    <property type="term" value="C:plasma membrane"/>
    <property type="evidence" value="ECO:0007669"/>
    <property type="project" value="UniProtKB-SubCell"/>
</dbReference>
<evidence type="ECO:0000313" key="8">
    <source>
        <dbReference type="EMBL" id="CAG5009362.1"/>
    </source>
</evidence>
<keyword evidence="5 6" id="KW-0472">Membrane</keyword>
<dbReference type="RefSeq" id="WP_229252870.1">
    <property type="nucleotide sequence ID" value="NZ_CAJRAF010000002.1"/>
</dbReference>